<evidence type="ECO:0000313" key="1">
    <source>
        <dbReference type="EMBL" id="WWM71012.1"/>
    </source>
</evidence>
<protein>
    <submittedName>
        <fullName evidence="1">Uncharacterized protein</fullName>
    </submittedName>
</protein>
<reference evidence="1 2" key="1">
    <citation type="submission" date="2024-02" db="EMBL/GenBank/DDBJ databases">
        <title>Full genome sequence of Sphingomonas kaistensis.</title>
        <authorList>
            <person name="Poletto B.L."/>
            <person name="Silva G."/>
            <person name="Galante D."/>
            <person name="Campos K.R."/>
            <person name="Santos M.B.N."/>
            <person name="Sacchi C.T."/>
        </authorList>
    </citation>
    <scope>NUCLEOTIDE SEQUENCE [LARGE SCALE GENOMIC DNA]</scope>
    <source>
        <strain evidence="1 2">MA4R</strain>
    </source>
</reference>
<proteinExistence type="predicted"/>
<evidence type="ECO:0000313" key="2">
    <source>
        <dbReference type="Proteomes" id="UP001382935"/>
    </source>
</evidence>
<sequence>MGQSGVARQVSSAVADAHAARLGAAGSGAHAHAADLAGPLAPYRARDLDDFVHLLCAVYGRQPTVSELALGSAPPAPVRAWLEQTSAAFERERLYLVRLTSAVGPIPSTPGAAETEAALLAQRHALETLARSERSGCALGATTALVADWAALRPLLDKVAARVGVDVPACALPGDDSIAAVLEEGASSMAAERAIRFGAEQLLLQQRALFDLLEARSEAREDY</sequence>
<dbReference type="Proteomes" id="UP001382935">
    <property type="component" value="Chromosome"/>
</dbReference>
<dbReference type="RefSeq" id="WP_338504286.1">
    <property type="nucleotide sequence ID" value="NZ_CP145607.1"/>
</dbReference>
<gene>
    <name evidence="1" type="ORF">V6R86_10080</name>
</gene>
<dbReference type="Pfam" id="PF22391">
    <property type="entry name" value="DUF6975"/>
    <property type="match status" value="1"/>
</dbReference>
<name>A0ABZ2G532_9SPHN</name>
<keyword evidence="2" id="KW-1185">Reference proteome</keyword>
<dbReference type="EMBL" id="CP145607">
    <property type="protein sequence ID" value="WWM71012.1"/>
    <property type="molecule type" value="Genomic_DNA"/>
</dbReference>
<dbReference type="InterPro" id="IPR054248">
    <property type="entry name" value="DUF6975"/>
</dbReference>
<accession>A0ABZ2G532</accession>
<organism evidence="1 2">
    <name type="scientific">Sphingomonas kaistensis</name>
    <dbReference type="NCBI Taxonomy" id="298708"/>
    <lineage>
        <taxon>Bacteria</taxon>
        <taxon>Pseudomonadati</taxon>
        <taxon>Pseudomonadota</taxon>
        <taxon>Alphaproteobacteria</taxon>
        <taxon>Sphingomonadales</taxon>
        <taxon>Sphingomonadaceae</taxon>
        <taxon>Sphingomonas</taxon>
    </lineage>
</organism>